<organism evidence="1">
    <name type="scientific">Terrestrivirus sp</name>
    <dbReference type="NCBI Taxonomy" id="2487775"/>
    <lineage>
        <taxon>Viruses</taxon>
        <taxon>Varidnaviria</taxon>
        <taxon>Bamfordvirae</taxon>
        <taxon>Nucleocytoviricota</taxon>
        <taxon>Megaviricetes</taxon>
        <taxon>Imitervirales</taxon>
        <taxon>Mimiviridae</taxon>
        <taxon>Klosneuvirinae</taxon>
    </lineage>
</organism>
<dbReference type="InterPro" id="IPR029063">
    <property type="entry name" value="SAM-dependent_MTases_sf"/>
</dbReference>
<accession>A0A3G4ZP92</accession>
<evidence type="ECO:0008006" key="2">
    <source>
        <dbReference type="Google" id="ProtNLM"/>
    </source>
</evidence>
<dbReference type="EMBL" id="MK071990">
    <property type="protein sequence ID" value="AYV76712.1"/>
    <property type="molecule type" value="Genomic_DNA"/>
</dbReference>
<name>A0A3G4ZP92_9VIRU</name>
<gene>
    <name evidence="1" type="ORF">Terrestrivirus12_15</name>
</gene>
<evidence type="ECO:0000313" key="1">
    <source>
        <dbReference type="EMBL" id="AYV76712.1"/>
    </source>
</evidence>
<protein>
    <recommendedName>
        <fullName evidence="2">Methyltransferase</fullName>
    </recommendedName>
</protein>
<proteinExistence type="predicted"/>
<sequence>MKPWFASNDEKMFYKYLDKAENYFEYGSGGSTYQASIRKNVKSIYSVESDLEWHNKLKDLIEDKERISFIYCDMKTQPNTLGNPGKSSTLEDWINYSNGMRNLNKLDTNLTQKIDLILIDGRFRVACCLKCFDIINDDCYIIYDDFLNRPDYHVVLNYYDVIEKTRDERMVILKKKQCQGPSSDLIEKYEKIRY</sequence>
<reference evidence="1" key="1">
    <citation type="submission" date="2018-10" db="EMBL/GenBank/DDBJ databases">
        <title>Hidden diversity of soil giant viruses.</title>
        <authorList>
            <person name="Schulz F."/>
            <person name="Alteio L."/>
            <person name="Goudeau D."/>
            <person name="Ryan E.M."/>
            <person name="Malmstrom R.R."/>
            <person name="Blanchard J."/>
            <person name="Woyke T."/>
        </authorList>
    </citation>
    <scope>NUCLEOTIDE SEQUENCE</scope>
    <source>
        <strain evidence="1">TEV1</strain>
    </source>
</reference>
<dbReference type="Gene3D" id="3.40.50.150">
    <property type="entry name" value="Vaccinia Virus protein VP39"/>
    <property type="match status" value="1"/>
</dbReference>